<dbReference type="Gene3D" id="2.60.120.620">
    <property type="entry name" value="q2cbj1_9rhob like domain"/>
    <property type="match status" value="1"/>
</dbReference>
<reference evidence="5 6" key="1">
    <citation type="journal article" date="2016" name="PLoS Pathog.">
        <title>Biosynthesis of antibiotic leucinostatins in bio-control fungus Purpureocillium lilacinum and their inhibition on phytophthora revealed by genome mining.</title>
        <authorList>
            <person name="Wang G."/>
            <person name="Liu Z."/>
            <person name="Lin R."/>
            <person name="Li E."/>
            <person name="Mao Z."/>
            <person name="Ling J."/>
            <person name="Yang Y."/>
            <person name="Yin W.B."/>
            <person name="Xie B."/>
        </authorList>
    </citation>
    <scope>NUCLEOTIDE SEQUENCE [LARGE SCALE GENOMIC DNA]</scope>
    <source>
        <strain evidence="5">170</strain>
    </source>
</reference>
<comment type="similarity">
    <text evidence="2">Belongs to the PhyH family.</text>
</comment>
<gene>
    <name evidence="5" type="ORF">VFPPC_15681</name>
</gene>
<proteinExistence type="inferred from homology"/>
<protein>
    <submittedName>
        <fullName evidence="5">Phytanoyl-CoA dioxygenase family protein</fullName>
    </submittedName>
</protein>
<dbReference type="GO" id="GO:0051213">
    <property type="term" value="F:dioxygenase activity"/>
    <property type="evidence" value="ECO:0007669"/>
    <property type="project" value="UniProtKB-KW"/>
</dbReference>
<evidence type="ECO:0000256" key="2">
    <source>
        <dbReference type="ARBA" id="ARBA00005830"/>
    </source>
</evidence>
<dbReference type="InterPro" id="IPR008775">
    <property type="entry name" value="Phytyl_CoA_dOase-like"/>
</dbReference>
<evidence type="ECO:0000256" key="3">
    <source>
        <dbReference type="ARBA" id="ARBA00022723"/>
    </source>
</evidence>
<dbReference type="STRING" id="1380566.A0A179G1D4"/>
<dbReference type="Proteomes" id="UP000078397">
    <property type="component" value="Unassembled WGS sequence"/>
</dbReference>
<dbReference type="SUPFAM" id="SSF51197">
    <property type="entry name" value="Clavaminate synthase-like"/>
    <property type="match status" value="1"/>
</dbReference>
<evidence type="ECO:0000256" key="1">
    <source>
        <dbReference type="ARBA" id="ARBA00001962"/>
    </source>
</evidence>
<dbReference type="GeneID" id="28857428"/>
<accession>A0A179G1D4</accession>
<organism evidence="5 6">
    <name type="scientific">Pochonia chlamydosporia 170</name>
    <dbReference type="NCBI Taxonomy" id="1380566"/>
    <lineage>
        <taxon>Eukaryota</taxon>
        <taxon>Fungi</taxon>
        <taxon>Dikarya</taxon>
        <taxon>Ascomycota</taxon>
        <taxon>Pezizomycotina</taxon>
        <taxon>Sordariomycetes</taxon>
        <taxon>Hypocreomycetidae</taxon>
        <taxon>Hypocreales</taxon>
        <taxon>Clavicipitaceae</taxon>
        <taxon>Pochonia</taxon>
    </lineage>
</organism>
<keyword evidence="6" id="KW-1185">Reference proteome</keyword>
<dbReference type="PANTHER" id="PTHR20883:SF15">
    <property type="entry name" value="PHYTANOYL-COA DIOXYGENASE DOMAIN-CONTAINING PROTEIN 1"/>
    <property type="match status" value="1"/>
</dbReference>
<evidence type="ECO:0000313" key="5">
    <source>
        <dbReference type="EMBL" id="OAQ71298.1"/>
    </source>
</evidence>
<comment type="cofactor">
    <cofactor evidence="1">
        <name>Fe cation</name>
        <dbReference type="ChEBI" id="CHEBI:24875"/>
    </cofactor>
</comment>
<dbReference type="Pfam" id="PF05721">
    <property type="entry name" value="PhyH"/>
    <property type="match status" value="1"/>
</dbReference>
<comment type="caution">
    <text evidence="5">The sequence shown here is derived from an EMBL/GenBank/DDBJ whole genome shotgun (WGS) entry which is preliminary data.</text>
</comment>
<dbReference type="PANTHER" id="PTHR20883">
    <property type="entry name" value="PHYTANOYL-COA DIOXYGENASE DOMAIN CONTAINING 1"/>
    <property type="match status" value="1"/>
</dbReference>
<keyword evidence="4" id="KW-0408">Iron</keyword>
<evidence type="ECO:0000256" key="4">
    <source>
        <dbReference type="ARBA" id="ARBA00023004"/>
    </source>
</evidence>
<keyword evidence="3" id="KW-0479">Metal-binding</keyword>
<dbReference type="RefSeq" id="XP_018147835.1">
    <property type="nucleotide sequence ID" value="XM_018293434.1"/>
</dbReference>
<name>A0A179G1D4_METCM</name>
<sequence length="244" mass="27236">MAKVFTSRDIKTYVDHVNQHGYVIIPNAFSPSQIADAKAELARLSTTPDAGPAVEAGRNPFEGLQTQRIYALLNKSRVFDNFALHSAVLALNDHFLDDGYLVTAFHSINIRPGEKAQSLHHDDEYITVPRPHRPFGTAIMIALDEYTETNGSTVIIPDSHTWGDRLPKRSEAQSVVMPAGSIMYFIGTLWHGGGENTSSEGRLALTVQYCQPWMRQLENQQLAVDWEKLDDIPPKLVAMMGYKN</sequence>
<evidence type="ECO:0000313" key="6">
    <source>
        <dbReference type="Proteomes" id="UP000078397"/>
    </source>
</evidence>
<keyword evidence="5" id="KW-0223">Dioxygenase</keyword>
<dbReference type="KEGG" id="pchm:VFPPC_15681"/>
<dbReference type="EMBL" id="LSBJ02000002">
    <property type="protein sequence ID" value="OAQ71298.1"/>
    <property type="molecule type" value="Genomic_DNA"/>
</dbReference>
<dbReference type="OrthoDB" id="445007at2759"/>
<keyword evidence="5" id="KW-0560">Oxidoreductase</keyword>
<dbReference type="GO" id="GO:0046872">
    <property type="term" value="F:metal ion binding"/>
    <property type="evidence" value="ECO:0007669"/>
    <property type="project" value="UniProtKB-KW"/>
</dbReference>
<dbReference type="AlphaFoldDB" id="A0A179G1D4"/>